<evidence type="ECO:0000313" key="5">
    <source>
        <dbReference type="Proteomes" id="UP001057336"/>
    </source>
</evidence>
<dbReference type="PIRSF" id="PIRSF007349">
    <property type="entry name" value="Tsp_L"/>
    <property type="match status" value="1"/>
</dbReference>
<reference evidence="4" key="1">
    <citation type="submission" date="2021-04" db="EMBL/GenBank/DDBJ databases">
        <title>Characterizing Neisseria spp. as novel respiratory pathobionts in bronchiectasis.</title>
        <authorList>
            <person name="Li L."/>
            <person name="Mac Aogain M."/>
            <person name="Xu T."/>
            <person name="Jaggi T.K."/>
            <person name="Chan L.Y."/>
            <person name="Keir H.R."/>
            <person name="Dicker A.J."/>
            <person name="Qu J."/>
            <person name="Liu Y."/>
            <person name="Chen H.S."/>
            <person name="Koh M.S."/>
            <person name="Ong T.H."/>
            <person name="Lim A.Y.H."/>
            <person name="Abisheganaden J."/>
            <person name="Low T.B."/>
            <person name="Oliver B.G."/>
            <person name="Tan N.S."/>
            <person name="Fang M."/>
            <person name="Chalmers J.D."/>
            <person name="Chotirmall S.H."/>
        </authorList>
    </citation>
    <scope>NUCLEOTIDE SEQUENCE</scope>
    <source>
        <strain evidence="4">CG0073</strain>
    </source>
</reference>
<evidence type="ECO:0000259" key="2">
    <source>
        <dbReference type="Pfam" id="PF04984"/>
    </source>
</evidence>
<dbReference type="AlphaFoldDB" id="A0A9X9I4Z7"/>
<protein>
    <submittedName>
        <fullName evidence="4">Phage tail sheath subtilisin-like domain-containing protein</fullName>
    </submittedName>
</protein>
<proteinExistence type="inferred from homology"/>
<accession>A0A9X9I4Z7</accession>
<feature type="domain" description="Tail sheath protein subtilisin-like" evidence="2">
    <location>
        <begin position="207"/>
        <end position="366"/>
    </location>
</feature>
<dbReference type="Pfam" id="PF17482">
    <property type="entry name" value="Phage_sheath_1C"/>
    <property type="match status" value="1"/>
</dbReference>
<organism evidence="4 5">
    <name type="scientific">Neisseria subflava</name>
    <dbReference type="NCBI Taxonomy" id="28449"/>
    <lineage>
        <taxon>Bacteria</taxon>
        <taxon>Pseudomonadati</taxon>
        <taxon>Pseudomonadota</taxon>
        <taxon>Betaproteobacteria</taxon>
        <taxon>Neisseriales</taxon>
        <taxon>Neisseriaceae</taxon>
        <taxon>Neisseria</taxon>
    </lineage>
</organism>
<gene>
    <name evidence="4" type="ORF">KCG53_10665</name>
</gene>
<evidence type="ECO:0000256" key="1">
    <source>
        <dbReference type="ARBA" id="ARBA00008005"/>
    </source>
</evidence>
<evidence type="ECO:0000313" key="4">
    <source>
        <dbReference type="EMBL" id="UTG75533.1"/>
    </source>
</evidence>
<dbReference type="InterPro" id="IPR007067">
    <property type="entry name" value="Tail_sheath"/>
</dbReference>
<comment type="similarity">
    <text evidence="1">Belongs to the myoviridae tail sheath protein family.</text>
</comment>
<name>A0A9X9I4Z7_NEISU</name>
<evidence type="ECO:0000259" key="3">
    <source>
        <dbReference type="Pfam" id="PF17482"/>
    </source>
</evidence>
<dbReference type="EMBL" id="CP073118">
    <property type="protein sequence ID" value="UTG75533.1"/>
    <property type="molecule type" value="Genomic_DNA"/>
</dbReference>
<dbReference type="InterPro" id="IPR035089">
    <property type="entry name" value="Phage_sheath_subtilisin"/>
</dbReference>
<dbReference type="InterPro" id="IPR020287">
    <property type="entry name" value="Tail_sheath_C"/>
</dbReference>
<feature type="domain" description="Tail sheath protein C-terminal" evidence="3">
    <location>
        <begin position="376"/>
        <end position="488"/>
    </location>
</feature>
<dbReference type="Pfam" id="PF04984">
    <property type="entry name" value="Phage_sheath_1"/>
    <property type="match status" value="1"/>
</dbReference>
<sequence length="491" mass="52266">MAIAFDQIPGTWRLPGAKTEFNNELANRGATLKAFRGLIIGQMLAGGKAEAGKLVRISRAEQAAELFGAGSQIGVGASAWFKNNGDYIETWALPIADAGEGVSATAKITFTGTAQESGAIYLYIGGVRVPVAVLVNDTAAVQATKTAAAINAATGLTVSAVAAAEVVTLTAKNKGAVGNDVDLRINYYPLDEKTPAGIKVAFTPFAGGTGNPDLTAAVAAMGDLQFDAIVLPYTDAAALKAMEDEMQSRWGAMRAIDGMFFAASAKGFSALTTLGNSRNSPFACIGGLPKTPSQPFALAAAMAAQAAFAAQNDPARPFQTLELVGILPPAENDRLTEQERNILLFNGISTYRINAGGSVLIEMLISTYKTGKYGQADDSYLMINTVWTLSYLRYDWNAYIVSKYPRHKLADDGNKFGAGQPIMTPKQHKAEMVSRAKLWMELGLVENIDQFTADSFSERNLANPNRLDSLFVPDLVNQMIVFANKVQFISS</sequence>
<dbReference type="Proteomes" id="UP001057336">
    <property type="component" value="Chromosome"/>
</dbReference>